<evidence type="ECO:0000256" key="9">
    <source>
        <dbReference type="ARBA" id="ARBA00022454"/>
    </source>
</evidence>
<evidence type="ECO:0000256" key="18">
    <source>
        <dbReference type="ARBA" id="ARBA00022840"/>
    </source>
</evidence>
<evidence type="ECO:0000256" key="12">
    <source>
        <dbReference type="ARBA" id="ARBA00022630"/>
    </source>
</evidence>
<evidence type="ECO:0000256" key="3">
    <source>
        <dbReference type="ARBA" id="ARBA00004286"/>
    </source>
</evidence>
<evidence type="ECO:0000256" key="20">
    <source>
        <dbReference type="ARBA" id="ARBA00022990"/>
    </source>
</evidence>
<dbReference type="GO" id="GO:0003919">
    <property type="term" value="F:FMN adenylyltransferase activity"/>
    <property type="evidence" value="ECO:0007669"/>
    <property type="project" value="UniProtKB-EC"/>
</dbReference>
<dbReference type="Pfam" id="PF00125">
    <property type="entry name" value="Histone"/>
    <property type="match status" value="1"/>
</dbReference>
<dbReference type="Pfam" id="PF01507">
    <property type="entry name" value="PAPS_reduct"/>
    <property type="match status" value="1"/>
</dbReference>
<protein>
    <recommendedName>
        <fullName evidence="8">Histone H2A</fullName>
        <ecNumber evidence="7">2.7.7.2</ecNumber>
    </recommendedName>
    <alternativeName>
        <fullName evidence="24">FAD pyrophosphorylase</fullName>
    </alternativeName>
    <alternativeName>
        <fullName evidence="25">FMN adenylyltransferase</fullName>
    </alternativeName>
</protein>
<dbReference type="InterPro" id="IPR032454">
    <property type="entry name" value="Histone_H2A_C"/>
</dbReference>
<dbReference type="Gene3D" id="1.10.20.10">
    <property type="entry name" value="Histone, subunit A"/>
    <property type="match status" value="1"/>
</dbReference>
<sequence length="636" mass="71893">MKKLIAQRRQLDVFLTYAFARTYVKLTVKAFPVINVKNVYVLPGSPKYFKPAANTIISRLKGCTPLQFEYIDIELNELSIVDILDKQAKRWDGKVKIGSYPQLELKIPFTRITLEGSEETVAKAKEEFLYYLPIQKVMNLKHKFSCFQMNIVLENSKNEAHIKCALDILNECYERYNPNEVFISFNGGKDCTVVLHLAATIAKLRNISSLLCLYIIEDSFPEVRAPGIPLCFSDNEILSELESFIKIISVQRLNRCVIKDGKSLFEPSKTIMIKFEGQFLPTEIALFKTKLEVISYVPPVQICYSCYRFGHISTNCRSKARCNKCSQTKHDDKEECPRKTLPPHCINCKGEHLPTFPSCPVYIKQKQIFPSSLIATMSGRGKGGKAKGKAKSRSNRAGLQFPVGRIHRLLRKGNYAERVGAGAPVYLAAVMEYLAAEVLELAGNAARDNKKTRIIPRHLQLAIRNDEELNKLLSGVTIAQGGVLPNIQAVEAFVESAAQYYGLEIIRMQRPIQSALSTLLEEKHDLKAALMGTRKGDPGSENLQAFTPTDPSWPQLMRINPILHWSYNQVWAFLLKHNIPYCSLYDQGYTSIGNRNTTVQNPLLMDINNPSSYLPAYTLTDKSAEREGREHDKNNI</sequence>
<dbReference type="InterPro" id="IPR002500">
    <property type="entry name" value="PAPS_reduct_dom"/>
</dbReference>
<keyword evidence="16" id="KW-0547">Nucleotide-binding</keyword>
<dbReference type="Pfam" id="PF16211">
    <property type="entry name" value="Histone_H2A_C"/>
    <property type="match status" value="1"/>
</dbReference>
<feature type="non-terminal residue" evidence="29">
    <location>
        <position position="636"/>
    </location>
</feature>
<dbReference type="FunFam" id="1.10.20.10:FF:000173">
    <property type="entry name" value="Histone H2A"/>
    <property type="match status" value="1"/>
</dbReference>
<keyword evidence="19" id="KW-0832">Ubl conjugation</keyword>
<feature type="domain" description="CCHC-type" evidence="28">
    <location>
        <begin position="303"/>
        <end position="318"/>
    </location>
</feature>
<dbReference type="PANTHER" id="PTHR23293:SF9">
    <property type="entry name" value="FAD SYNTHASE"/>
    <property type="match status" value="1"/>
</dbReference>
<dbReference type="GO" id="GO:0005524">
    <property type="term" value="F:ATP binding"/>
    <property type="evidence" value="ECO:0007669"/>
    <property type="project" value="UniProtKB-KW"/>
</dbReference>
<keyword evidence="20" id="KW-0007">Acetylation</keyword>
<evidence type="ECO:0000256" key="15">
    <source>
        <dbReference type="ARBA" id="ARBA00022695"/>
    </source>
</evidence>
<dbReference type="SUPFAM" id="SSF47113">
    <property type="entry name" value="Histone-fold"/>
    <property type="match status" value="1"/>
</dbReference>
<comment type="function">
    <text evidence="1">Core component of nucleosome. Nucleosomes wrap and compact DNA into chromatin, limiting DNA accessibility to the cellular machineries which require DNA as a template. Histones thereby play a central role in transcription regulation, DNA repair, DNA replication and chromosomal stability. DNA accessibility is regulated via a complex set of post-translational modifications of histones, also called histone code, and nucleosome remodeling.</text>
</comment>
<evidence type="ECO:0000256" key="11">
    <source>
        <dbReference type="ARBA" id="ARBA00022499"/>
    </source>
</evidence>
<dbReference type="SUPFAM" id="SSF57756">
    <property type="entry name" value="Retrovirus zinc finger-like domains"/>
    <property type="match status" value="1"/>
</dbReference>
<dbReference type="GO" id="GO:0006747">
    <property type="term" value="P:FAD biosynthetic process"/>
    <property type="evidence" value="ECO:0007669"/>
    <property type="project" value="TreeGrafter"/>
</dbReference>
<evidence type="ECO:0000256" key="19">
    <source>
        <dbReference type="ARBA" id="ARBA00022843"/>
    </source>
</evidence>
<comment type="caution">
    <text evidence="29">The sequence shown here is derived from an EMBL/GenBank/DDBJ whole genome shotgun (WGS) entry which is preliminary data.</text>
</comment>
<evidence type="ECO:0000256" key="7">
    <source>
        <dbReference type="ARBA" id="ARBA00012393"/>
    </source>
</evidence>
<keyword evidence="23" id="KW-0544">Nucleosome core</keyword>
<evidence type="ECO:0000256" key="21">
    <source>
        <dbReference type="ARBA" id="ARBA00023125"/>
    </source>
</evidence>
<proteinExistence type="inferred from homology"/>
<dbReference type="SMART" id="SM00414">
    <property type="entry name" value="H2A"/>
    <property type="match status" value="1"/>
</dbReference>
<organism evidence="29 30">
    <name type="scientific">Temnothorax longispinosus</name>
    <dbReference type="NCBI Taxonomy" id="300112"/>
    <lineage>
        <taxon>Eukaryota</taxon>
        <taxon>Metazoa</taxon>
        <taxon>Ecdysozoa</taxon>
        <taxon>Arthropoda</taxon>
        <taxon>Hexapoda</taxon>
        <taxon>Insecta</taxon>
        <taxon>Pterygota</taxon>
        <taxon>Neoptera</taxon>
        <taxon>Endopterygota</taxon>
        <taxon>Hymenoptera</taxon>
        <taxon>Apocrita</taxon>
        <taxon>Aculeata</taxon>
        <taxon>Formicoidea</taxon>
        <taxon>Formicidae</taxon>
        <taxon>Myrmicinae</taxon>
        <taxon>Temnothorax</taxon>
    </lineage>
</organism>
<dbReference type="InterPro" id="IPR036875">
    <property type="entry name" value="Znf_CCHC_sf"/>
</dbReference>
<keyword evidence="30" id="KW-1185">Reference proteome</keyword>
<comment type="pathway">
    <text evidence="4">Cofactor biosynthesis; FAD biosynthesis; FAD from FMN: step 1/1.</text>
</comment>
<keyword evidence="12" id="KW-0285">Flavoprotein</keyword>
<evidence type="ECO:0000313" key="30">
    <source>
        <dbReference type="Proteomes" id="UP000310200"/>
    </source>
</evidence>
<evidence type="ECO:0000256" key="27">
    <source>
        <dbReference type="PROSITE-ProRule" id="PRU00047"/>
    </source>
</evidence>
<evidence type="ECO:0000256" key="10">
    <source>
        <dbReference type="ARBA" id="ARBA00022481"/>
    </source>
</evidence>
<dbReference type="InterPro" id="IPR056596">
    <property type="entry name" value="FLAD1_M"/>
</dbReference>
<keyword evidence="18" id="KW-0067">ATP-binding</keyword>
<evidence type="ECO:0000256" key="16">
    <source>
        <dbReference type="ARBA" id="ARBA00022741"/>
    </source>
</evidence>
<keyword evidence="10" id="KW-0488">Methylation</keyword>
<dbReference type="STRING" id="300112.A0A4S2JI06"/>
<evidence type="ECO:0000256" key="23">
    <source>
        <dbReference type="ARBA" id="ARBA00023269"/>
    </source>
</evidence>
<comment type="similarity">
    <text evidence="5">Belongs to the histone H2A family.</text>
</comment>
<keyword evidence="11" id="KW-1017">Isopeptide bond</keyword>
<dbReference type="InterPro" id="IPR032458">
    <property type="entry name" value="Histone_H2A_CS"/>
</dbReference>
<dbReference type="PRINTS" id="PR00620">
    <property type="entry name" value="HISTONEH2A"/>
</dbReference>
<dbReference type="CDD" id="cd00074">
    <property type="entry name" value="HFD_H2A"/>
    <property type="match status" value="1"/>
</dbReference>
<dbReference type="Gene3D" id="3.40.50.620">
    <property type="entry name" value="HUPs"/>
    <property type="match status" value="2"/>
</dbReference>
<gene>
    <name evidence="29" type="ORF">DBV15_10816</name>
</gene>
<dbReference type="PROSITE" id="PS00046">
    <property type="entry name" value="HISTONE_H2A"/>
    <property type="match status" value="1"/>
</dbReference>
<dbReference type="InterPro" id="IPR009072">
    <property type="entry name" value="Histone-fold"/>
</dbReference>
<dbReference type="GO" id="GO:0008270">
    <property type="term" value="F:zinc ion binding"/>
    <property type="evidence" value="ECO:0007669"/>
    <property type="project" value="UniProtKB-KW"/>
</dbReference>
<keyword evidence="22" id="KW-0539">Nucleus</keyword>
<comment type="subcellular location">
    <subcellularLocation>
        <location evidence="3">Chromosome</location>
    </subcellularLocation>
    <subcellularLocation>
        <location evidence="2">Nucleus</location>
    </subcellularLocation>
</comment>
<evidence type="ECO:0000256" key="17">
    <source>
        <dbReference type="ARBA" id="ARBA00022827"/>
    </source>
</evidence>
<evidence type="ECO:0000256" key="25">
    <source>
        <dbReference type="ARBA" id="ARBA00031871"/>
    </source>
</evidence>
<dbReference type="Pfam" id="PF24102">
    <property type="entry name" value="FLAD1_M"/>
    <property type="match status" value="1"/>
</dbReference>
<name>A0A4S2JI06_9HYME</name>
<evidence type="ECO:0000256" key="6">
    <source>
        <dbReference type="ARBA" id="ARBA00011538"/>
    </source>
</evidence>
<evidence type="ECO:0000256" key="5">
    <source>
        <dbReference type="ARBA" id="ARBA00010691"/>
    </source>
</evidence>
<evidence type="ECO:0000256" key="24">
    <source>
        <dbReference type="ARBA" id="ARBA00031145"/>
    </source>
</evidence>
<reference evidence="29 30" key="1">
    <citation type="journal article" date="2019" name="Philos. Trans. R. Soc. Lond., B, Biol. Sci.">
        <title>Ant behaviour and brain gene expression of defending hosts depend on the ecological success of the intruding social parasite.</title>
        <authorList>
            <person name="Kaur R."/>
            <person name="Stoldt M."/>
            <person name="Jongepier E."/>
            <person name="Feldmeyer B."/>
            <person name="Menzel F."/>
            <person name="Bornberg-Bauer E."/>
            <person name="Foitzik S."/>
        </authorList>
    </citation>
    <scope>NUCLEOTIDE SEQUENCE [LARGE SCALE GENOMIC DNA]</scope>
    <source>
        <tissue evidence="29">Whole body</tissue>
    </source>
</reference>
<evidence type="ECO:0000256" key="2">
    <source>
        <dbReference type="ARBA" id="ARBA00004123"/>
    </source>
</evidence>
<keyword evidence="9" id="KW-0158">Chromosome</keyword>
<keyword evidence="14" id="KW-0808">Transferase</keyword>
<evidence type="ECO:0000256" key="13">
    <source>
        <dbReference type="ARBA" id="ARBA00022643"/>
    </source>
</evidence>
<dbReference type="AlphaFoldDB" id="A0A4S2JI06"/>
<dbReference type="InterPro" id="IPR014729">
    <property type="entry name" value="Rossmann-like_a/b/a_fold"/>
</dbReference>
<evidence type="ECO:0000259" key="28">
    <source>
        <dbReference type="PROSITE" id="PS50158"/>
    </source>
</evidence>
<keyword evidence="21" id="KW-0238">DNA-binding</keyword>
<dbReference type="GO" id="GO:0005634">
    <property type="term" value="C:nucleus"/>
    <property type="evidence" value="ECO:0007669"/>
    <property type="project" value="UniProtKB-SubCell"/>
</dbReference>
<dbReference type="PANTHER" id="PTHR23293">
    <property type="entry name" value="FAD SYNTHETASE-RELATED FMN ADENYLYLTRANSFERASE"/>
    <property type="match status" value="1"/>
</dbReference>
<comment type="subunit">
    <text evidence="6">The nucleosome is a histone octamer containing two molecules each of H2A, H2B, H3 and H4 assembled in one H3-H4 heterotetramer and two H2A-H2B heterodimers. The octamer wraps approximately 147 bp of DNA.</text>
</comment>
<evidence type="ECO:0000313" key="29">
    <source>
        <dbReference type="EMBL" id="TGZ34746.1"/>
    </source>
</evidence>
<evidence type="ECO:0000256" key="22">
    <source>
        <dbReference type="ARBA" id="ARBA00023242"/>
    </source>
</evidence>
<evidence type="ECO:0000256" key="14">
    <source>
        <dbReference type="ARBA" id="ARBA00022679"/>
    </source>
</evidence>
<comment type="catalytic activity">
    <reaction evidence="26">
        <text>FMN + ATP + H(+) = FAD + diphosphate</text>
        <dbReference type="Rhea" id="RHEA:17237"/>
        <dbReference type="ChEBI" id="CHEBI:15378"/>
        <dbReference type="ChEBI" id="CHEBI:30616"/>
        <dbReference type="ChEBI" id="CHEBI:33019"/>
        <dbReference type="ChEBI" id="CHEBI:57692"/>
        <dbReference type="ChEBI" id="CHEBI:58210"/>
        <dbReference type="EC" id="2.7.7.2"/>
    </reaction>
</comment>
<dbReference type="GO" id="GO:0030527">
    <property type="term" value="F:structural constituent of chromatin"/>
    <property type="evidence" value="ECO:0007669"/>
    <property type="project" value="InterPro"/>
</dbReference>
<dbReference type="PROSITE" id="PS50158">
    <property type="entry name" value="ZF_CCHC"/>
    <property type="match status" value="1"/>
</dbReference>
<evidence type="ECO:0000256" key="4">
    <source>
        <dbReference type="ARBA" id="ARBA00004726"/>
    </source>
</evidence>
<keyword evidence="27" id="KW-0863">Zinc-finger</keyword>
<dbReference type="InterPro" id="IPR001878">
    <property type="entry name" value="Znf_CCHC"/>
</dbReference>
<dbReference type="EC" id="2.7.7.2" evidence="7"/>
<dbReference type="InterPro" id="IPR002119">
    <property type="entry name" value="Histone_H2A"/>
</dbReference>
<dbReference type="EMBL" id="QBLH01003736">
    <property type="protein sequence ID" value="TGZ34746.1"/>
    <property type="molecule type" value="Genomic_DNA"/>
</dbReference>
<accession>A0A4S2JI06</accession>
<keyword evidence="17" id="KW-0274">FAD</keyword>
<dbReference type="GO" id="GO:0046982">
    <property type="term" value="F:protein heterodimerization activity"/>
    <property type="evidence" value="ECO:0007669"/>
    <property type="project" value="InterPro"/>
</dbReference>
<dbReference type="GO" id="GO:0003677">
    <property type="term" value="F:DNA binding"/>
    <property type="evidence" value="ECO:0007669"/>
    <property type="project" value="UniProtKB-KW"/>
</dbReference>
<evidence type="ECO:0000256" key="1">
    <source>
        <dbReference type="ARBA" id="ARBA00002001"/>
    </source>
</evidence>
<dbReference type="SUPFAM" id="SSF52402">
    <property type="entry name" value="Adenine nucleotide alpha hydrolases-like"/>
    <property type="match status" value="2"/>
</dbReference>
<keyword evidence="27" id="KW-0479">Metal-binding</keyword>
<dbReference type="GO" id="GO:0000786">
    <property type="term" value="C:nucleosome"/>
    <property type="evidence" value="ECO:0007669"/>
    <property type="project" value="UniProtKB-KW"/>
</dbReference>
<keyword evidence="13" id="KW-0288">FMN</keyword>
<dbReference type="Proteomes" id="UP000310200">
    <property type="component" value="Unassembled WGS sequence"/>
</dbReference>
<dbReference type="InterPro" id="IPR007125">
    <property type="entry name" value="H2A/H2B/H3"/>
</dbReference>
<keyword evidence="15" id="KW-0548">Nucleotidyltransferase</keyword>
<keyword evidence="27" id="KW-0862">Zinc</keyword>
<evidence type="ECO:0000256" key="26">
    <source>
        <dbReference type="ARBA" id="ARBA00049494"/>
    </source>
</evidence>
<evidence type="ECO:0000256" key="8">
    <source>
        <dbReference type="ARBA" id="ARBA00017642"/>
    </source>
</evidence>